<name>A0A0H2S9Q3_9AGAM</name>
<evidence type="ECO:0000313" key="2">
    <source>
        <dbReference type="EMBL" id="KLO18413.1"/>
    </source>
</evidence>
<feature type="compositionally biased region" description="Polar residues" evidence="1">
    <location>
        <begin position="99"/>
        <end position="120"/>
    </location>
</feature>
<dbReference type="STRING" id="27342.A0A0H2S9Q3"/>
<feature type="compositionally biased region" description="Polar residues" evidence="1">
    <location>
        <begin position="139"/>
        <end position="149"/>
    </location>
</feature>
<dbReference type="InParanoid" id="A0A0H2S9Q3"/>
<evidence type="ECO:0000256" key="1">
    <source>
        <dbReference type="SAM" id="MobiDB-lite"/>
    </source>
</evidence>
<dbReference type="AlphaFoldDB" id="A0A0H2S9Q3"/>
<accession>A0A0H2S9Q3</accession>
<feature type="compositionally biased region" description="Low complexity" evidence="1">
    <location>
        <begin position="11"/>
        <end position="24"/>
    </location>
</feature>
<dbReference type="OrthoDB" id="3215534at2759"/>
<dbReference type="EMBL" id="KQ085895">
    <property type="protein sequence ID" value="KLO18413.1"/>
    <property type="molecule type" value="Genomic_DNA"/>
</dbReference>
<organism evidence="2 3">
    <name type="scientific">Schizopora paradoxa</name>
    <dbReference type="NCBI Taxonomy" id="27342"/>
    <lineage>
        <taxon>Eukaryota</taxon>
        <taxon>Fungi</taxon>
        <taxon>Dikarya</taxon>
        <taxon>Basidiomycota</taxon>
        <taxon>Agaricomycotina</taxon>
        <taxon>Agaricomycetes</taxon>
        <taxon>Hymenochaetales</taxon>
        <taxon>Schizoporaceae</taxon>
        <taxon>Schizopora</taxon>
    </lineage>
</organism>
<feature type="compositionally biased region" description="Pro residues" evidence="1">
    <location>
        <begin position="127"/>
        <end position="137"/>
    </location>
</feature>
<feature type="compositionally biased region" description="Basic residues" evidence="1">
    <location>
        <begin position="78"/>
        <end position="88"/>
    </location>
</feature>
<protein>
    <submittedName>
        <fullName evidence="2">Uncharacterized protein</fullName>
    </submittedName>
</protein>
<feature type="region of interest" description="Disordered" evidence="1">
    <location>
        <begin position="1"/>
        <end position="222"/>
    </location>
</feature>
<feature type="compositionally biased region" description="Polar residues" evidence="1">
    <location>
        <begin position="61"/>
        <end position="71"/>
    </location>
</feature>
<evidence type="ECO:0000313" key="3">
    <source>
        <dbReference type="Proteomes" id="UP000053477"/>
    </source>
</evidence>
<dbReference type="Proteomes" id="UP000053477">
    <property type="component" value="Unassembled WGS sequence"/>
</dbReference>
<proteinExistence type="predicted"/>
<sequence length="340" mass="36020">MLPVPPSLHDFSSPQASGSGSSFPLTPDSATSTVTAGPSNPPSTAGTDRHSPPSPPPSQPANSHQTTTTHSGAPGRGRGAKRGTKPGAKRGEWRVKNYTGGNTSATGEQMQPADPSTYSSFFKVAPPTTPVPEPEPPSFVQNGNGNYQIASSSNVASSSNLRLQVPSEVSPGMQVSSRSTSSREHSSDGDDFGNGVTDFNQYDPPTSPQPPDNMDTDSTGPPKRLVALVIEDKRYGDSDLQLVEVTIPVLTSSDGSVWVEAENVCAMLQKGPSRIDGPAKVFTYRGKLRQYFLRVSNDNHDTYGPANLTINHRRVLKVFVEASPEGCSTSKDCRNGPRGI</sequence>
<feature type="compositionally biased region" description="Low complexity" evidence="1">
    <location>
        <begin position="150"/>
        <end position="160"/>
    </location>
</feature>
<gene>
    <name evidence="2" type="ORF">SCHPADRAFT_124060</name>
</gene>
<feature type="compositionally biased region" description="Polar residues" evidence="1">
    <location>
        <begin position="28"/>
        <end position="46"/>
    </location>
</feature>
<keyword evidence="3" id="KW-1185">Reference proteome</keyword>
<reference evidence="2 3" key="1">
    <citation type="submission" date="2015-04" db="EMBL/GenBank/DDBJ databases">
        <title>Complete genome sequence of Schizopora paradoxa KUC8140, a cosmopolitan wood degrader in East Asia.</title>
        <authorList>
            <consortium name="DOE Joint Genome Institute"/>
            <person name="Min B."/>
            <person name="Park H."/>
            <person name="Jang Y."/>
            <person name="Kim J.-J."/>
            <person name="Kim K.H."/>
            <person name="Pangilinan J."/>
            <person name="Lipzen A."/>
            <person name="Riley R."/>
            <person name="Grigoriev I.V."/>
            <person name="Spatafora J.W."/>
            <person name="Choi I.-G."/>
        </authorList>
    </citation>
    <scope>NUCLEOTIDE SEQUENCE [LARGE SCALE GENOMIC DNA]</scope>
    <source>
        <strain evidence="2 3">KUC8140</strain>
    </source>
</reference>